<dbReference type="GO" id="GO:0046872">
    <property type="term" value="F:metal ion binding"/>
    <property type="evidence" value="ECO:0007669"/>
    <property type="project" value="UniProtKB-KW"/>
</dbReference>
<dbReference type="SUPFAM" id="SSF101874">
    <property type="entry name" value="YceI-like"/>
    <property type="match status" value="1"/>
</dbReference>
<keyword evidence="1" id="KW-0813">Transport</keyword>
<dbReference type="Pfam" id="PF00034">
    <property type="entry name" value="Cytochrom_C"/>
    <property type="match status" value="1"/>
</dbReference>
<proteinExistence type="predicted"/>
<dbReference type="RefSeq" id="WP_108781013.1">
    <property type="nucleotide sequence ID" value="NZ_OMKW01000001.1"/>
</dbReference>
<reference evidence="9 10" key="1">
    <citation type="submission" date="2018-03" db="EMBL/GenBank/DDBJ databases">
        <authorList>
            <person name="Keele B.F."/>
        </authorList>
    </citation>
    <scope>NUCLEOTIDE SEQUENCE [LARGE SCALE GENOMIC DNA]</scope>
    <source>
        <strain evidence="9 10">CeCT 8812</strain>
    </source>
</reference>
<feature type="domain" description="Cytochrome c" evidence="8">
    <location>
        <begin position="216"/>
        <end position="315"/>
    </location>
</feature>
<dbReference type="PANTHER" id="PTHR11961">
    <property type="entry name" value="CYTOCHROME C"/>
    <property type="match status" value="1"/>
</dbReference>
<evidence type="ECO:0000259" key="8">
    <source>
        <dbReference type="PROSITE" id="PS51007"/>
    </source>
</evidence>
<evidence type="ECO:0000256" key="7">
    <source>
        <dbReference type="SAM" id="SignalP"/>
    </source>
</evidence>
<evidence type="ECO:0000256" key="5">
    <source>
        <dbReference type="ARBA" id="ARBA00023004"/>
    </source>
</evidence>
<dbReference type="Gene3D" id="1.10.760.10">
    <property type="entry name" value="Cytochrome c-like domain"/>
    <property type="match status" value="1"/>
</dbReference>
<evidence type="ECO:0000313" key="9">
    <source>
        <dbReference type="EMBL" id="SPF28295.1"/>
    </source>
</evidence>
<dbReference type="InterPro" id="IPR009056">
    <property type="entry name" value="Cyt_c-like_dom"/>
</dbReference>
<keyword evidence="7" id="KW-0732">Signal</keyword>
<dbReference type="InterPro" id="IPR036761">
    <property type="entry name" value="TTHA0802/YceI-like_sf"/>
</dbReference>
<evidence type="ECO:0000256" key="2">
    <source>
        <dbReference type="ARBA" id="ARBA00022617"/>
    </source>
</evidence>
<keyword evidence="4" id="KW-0249">Electron transport</keyword>
<dbReference type="GO" id="GO:0020037">
    <property type="term" value="F:heme binding"/>
    <property type="evidence" value="ECO:0007669"/>
    <property type="project" value="InterPro"/>
</dbReference>
<dbReference type="InterPro" id="IPR002327">
    <property type="entry name" value="Cyt_c_1A/1B"/>
</dbReference>
<dbReference type="PROSITE" id="PS51007">
    <property type="entry name" value="CYTC"/>
    <property type="match status" value="1"/>
</dbReference>
<dbReference type="GO" id="GO:0009055">
    <property type="term" value="F:electron transfer activity"/>
    <property type="evidence" value="ECO:0007669"/>
    <property type="project" value="InterPro"/>
</dbReference>
<keyword evidence="3 6" id="KW-0479">Metal-binding</keyword>
<evidence type="ECO:0000313" key="10">
    <source>
        <dbReference type="Proteomes" id="UP000244932"/>
    </source>
</evidence>
<feature type="signal peptide" evidence="7">
    <location>
        <begin position="1"/>
        <end position="22"/>
    </location>
</feature>
<keyword evidence="2 6" id="KW-0349">Heme</keyword>
<keyword evidence="5 6" id="KW-0408">Iron</keyword>
<dbReference type="InterPro" id="IPR036909">
    <property type="entry name" value="Cyt_c-like_dom_sf"/>
</dbReference>
<dbReference type="AlphaFoldDB" id="A0A2R8A811"/>
<evidence type="ECO:0000256" key="4">
    <source>
        <dbReference type="ARBA" id="ARBA00022982"/>
    </source>
</evidence>
<dbReference type="EMBL" id="OMKW01000001">
    <property type="protein sequence ID" value="SPF28295.1"/>
    <property type="molecule type" value="Genomic_DNA"/>
</dbReference>
<feature type="chain" id="PRO_5015335403" evidence="7">
    <location>
        <begin position="23"/>
        <end position="316"/>
    </location>
</feature>
<dbReference type="InterPro" id="IPR007372">
    <property type="entry name" value="Lipid/polyisoprenoid-bd_YceI"/>
</dbReference>
<accession>A0A2R8A811</accession>
<dbReference type="SMART" id="SM00867">
    <property type="entry name" value="YceI"/>
    <property type="match status" value="1"/>
</dbReference>
<dbReference type="Proteomes" id="UP000244932">
    <property type="component" value="Unassembled WGS sequence"/>
</dbReference>
<keyword evidence="10" id="KW-1185">Reference proteome</keyword>
<dbReference type="Gene3D" id="2.40.128.110">
    <property type="entry name" value="Lipid/polyisoprenoid-binding, YceI-like"/>
    <property type="match status" value="1"/>
</dbReference>
<dbReference type="PRINTS" id="PR00604">
    <property type="entry name" value="CYTCHRMECIAB"/>
</dbReference>
<organism evidence="9 10">
    <name type="scientific">Pontivivens insulae</name>
    <dbReference type="NCBI Taxonomy" id="1639689"/>
    <lineage>
        <taxon>Bacteria</taxon>
        <taxon>Pseudomonadati</taxon>
        <taxon>Pseudomonadota</taxon>
        <taxon>Alphaproteobacteria</taxon>
        <taxon>Rhodobacterales</taxon>
        <taxon>Paracoccaceae</taxon>
        <taxon>Pontivivens</taxon>
    </lineage>
</organism>
<dbReference type="SUPFAM" id="SSF46626">
    <property type="entry name" value="Cytochrome c"/>
    <property type="match status" value="1"/>
</dbReference>
<gene>
    <name evidence="9" type="primary">cycM_1</name>
    <name evidence="9" type="ORF">POI8812_00593</name>
</gene>
<evidence type="ECO:0000256" key="1">
    <source>
        <dbReference type="ARBA" id="ARBA00022448"/>
    </source>
</evidence>
<evidence type="ECO:0000256" key="3">
    <source>
        <dbReference type="ARBA" id="ARBA00022723"/>
    </source>
</evidence>
<sequence>MFRTLSTIAAVTGALVAGTAAIADSWTLNEDSSLVAFGSIKKDTVGESHAFETVSGTVSADGTVAIEIDLTSVQTNIDIRNERMMEHVFNGIGTATISAAIDMSGLEGLAIGGTDEIYTDATLSFLAADIPLELDLFVMRLSQDQVLVTSNGMTFVSTEDLGIEAGIDTLMELADLPGITRTTPIMLRLIFDADVEQAEAAPVAPVTEVVTVAVTGDAEAGARLFRQCRACHSLNEGRNGVGPSLHGLIGATAGQVDGFRYSDAMAASGVIWGAGTLDGFLADPRGYVDGTSMAYRGMGDAEDRQNLIAYLARESG</sequence>
<dbReference type="OrthoDB" id="5525824at2"/>
<protein>
    <submittedName>
        <fullName evidence="9">Cytochrome c-552</fullName>
    </submittedName>
</protein>
<name>A0A2R8A811_9RHOB</name>
<evidence type="ECO:0000256" key="6">
    <source>
        <dbReference type="PROSITE-ProRule" id="PRU00433"/>
    </source>
</evidence>